<gene>
    <name evidence="6" type="ORF">GBAR_LOCUS14366</name>
</gene>
<feature type="domain" description="RRM" evidence="5">
    <location>
        <begin position="428"/>
        <end position="505"/>
    </location>
</feature>
<evidence type="ECO:0000256" key="2">
    <source>
        <dbReference type="ARBA" id="ARBA00022884"/>
    </source>
</evidence>
<dbReference type="Gene3D" id="1.25.40.10">
    <property type="entry name" value="Tetratricopeptide repeat domain"/>
    <property type="match status" value="1"/>
</dbReference>
<accession>A0AA35WLH3</accession>
<dbReference type="GO" id="GO:0006396">
    <property type="term" value="P:RNA processing"/>
    <property type="evidence" value="ECO:0007669"/>
    <property type="project" value="InterPro"/>
</dbReference>
<dbReference type="EMBL" id="CASHTH010002095">
    <property type="protein sequence ID" value="CAI8024789.1"/>
    <property type="molecule type" value="Genomic_DNA"/>
</dbReference>
<feature type="region of interest" description="Disordered" evidence="4">
    <location>
        <begin position="1"/>
        <end position="31"/>
    </location>
</feature>
<feature type="compositionally biased region" description="Basic and acidic residues" evidence="4">
    <location>
        <begin position="665"/>
        <end position="687"/>
    </location>
</feature>
<evidence type="ECO:0000313" key="6">
    <source>
        <dbReference type="EMBL" id="CAI8024789.1"/>
    </source>
</evidence>
<dbReference type="SUPFAM" id="SSF54928">
    <property type="entry name" value="RNA-binding domain, RBD"/>
    <property type="match status" value="2"/>
</dbReference>
<protein>
    <submittedName>
        <fullName evidence="6">Squamous cell carcinoma antigen recognized by T-cells 3</fullName>
    </submittedName>
</protein>
<keyword evidence="7" id="KW-1185">Reference proteome</keyword>
<comment type="caution">
    <text evidence="6">The sequence shown here is derived from an EMBL/GenBank/DDBJ whole genome shotgun (WGS) entry which is preliminary data.</text>
</comment>
<reference evidence="6" key="1">
    <citation type="submission" date="2023-03" db="EMBL/GenBank/DDBJ databases">
        <authorList>
            <person name="Steffen K."/>
            <person name="Cardenas P."/>
        </authorList>
    </citation>
    <scope>NUCLEOTIDE SEQUENCE</scope>
</reference>
<dbReference type="Gene3D" id="3.30.70.330">
    <property type="match status" value="2"/>
</dbReference>
<dbReference type="InterPro" id="IPR008669">
    <property type="entry name" value="LSM_interact"/>
</dbReference>
<dbReference type="InterPro" id="IPR012677">
    <property type="entry name" value="Nucleotide-bd_a/b_plait_sf"/>
</dbReference>
<evidence type="ECO:0000256" key="3">
    <source>
        <dbReference type="PROSITE-ProRule" id="PRU00176"/>
    </source>
</evidence>
<organism evidence="6 7">
    <name type="scientific">Geodia barretti</name>
    <name type="common">Barrett's horny sponge</name>
    <dbReference type="NCBI Taxonomy" id="519541"/>
    <lineage>
        <taxon>Eukaryota</taxon>
        <taxon>Metazoa</taxon>
        <taxon>Porifera</taxon>
        <taxon>Demospongiae</taxon>
        <taxon>Heteroscleromorpha</taxon>
        <taxon>Tetractinellida</taxon>
        <taxon>Astrophorina</taxon>
        <taxon>Geodiidae</taxon>
        <taxon>Geodia</taxon>
    </lineage>
</organism>
<evidence type="ECO:0000313" key="7">
    <source>
        <dbReference type="Proteomes" id="UP001174909"/>
    </source>
</evidence>
<dbReference type="AlphaFoldDB" id="A0AA35WLH3"/>
<keyword evidence="2 3" id="KW-0694">RNA-binding</keyword>
<evidence type="ECO:0000259" key="5">
    <source>
        <dbReference type="PROSITE" id="PS50102"/>
    </source>
</evidence>
<feature type="compositionally biased region" description="Low complexity" evidence="4">
    <location>
        <begin position="21"/>
        <end position="31"/>
    </location>
</feature>
<dbReference type="InterPro" id="IPR003107">
    <property type="entry name" value="HAT"/>
</dbReference>
<feature type="compositionally biased region" description="Acidic residues" evidence="4">
    <location>
        <begin position="347"/>
        <end position="357"/>
    </location>
</feature>
<keyword evidence="1" id="KW-0677">Repeat</keyword>
<feature type="compositionally biased region" description="Basic and acidic residues" evidence="4">
    <location>
        <begin position="359"/>
        <end position="370"/>
    </location>
</feature>
<dbReference type="Proteomes" id="UP001174909">
    <property type="component" value="Unassembled WGS sequence"/>
</dbReference>
<feature type="domain" description="RRM" evidence="5">
    <location>
        <begin position="525"/>
        <end position="602"/>
    </location>
</feature>
<evidence type="ECO:0000256" key="1">
    <source>
        <dbReference type="ARBA" id="ARBA00022737"/>
    </source>
</evidence>
<dbReference type="SUPFAM" id="SSF48452">
    <property type="entry name" value="TPR-like"/>
    <property type="match status" value="1"/>
</dbReference>
<feature type="compositionally biased region" description="Basic and acidic residues" evidence="4">
    <location>
        <begin position="407"/>
        <end position="427"/>
    </location>
</feature>
<dbReference type="GO" id="GO:0003723">
    <property type="term" value="F:RNA binding"/>
    <property type="evidence" value="ECO:0007669"/>
    <property type="project" value="UniProtKB-UniRule"/>
</dbReference>
<feature type="compositionally biased region" description="Basic and acidic residues" evidence="4">
    <location>
        <begin position="617"/>
        <end position="629"/>
    </location>
</feature>
<dbReference type="PANTHER" id="PTHR23236">
    <property type="entry name" value="EUKARYOTIC TRANSLATION INITIATION FACTOR 4B/4H"/>
    <property type="match status" value="1"/>
</dbReference>
<evidence type="ECO:0000256" key="4">
    <source>
        <dbReference type="SAM" id="MobiDB-lite"/>
    </source>
</evidence>
<dbReference type="PANTHER" id="PTHR23236:SF119">
    <property type="entry name" value="NUCLEAR RNA-BINDING PROTEIN SART-3"/>
    <property type="match status" value="1"/>
</dbReference>
<feature type="region of interest" description="Disordered" evidence="4">
    <location>
        <begin position="600"/>
        <end position="632"/>
    </location>
</feature>
<feature type="region of interest" description="Disordered" evidence="4">
    <location>
        <begin position="285"/>
        <end position="427"/>
    </location>
</feature>
<feature type="compositionally biased region" description="Basic and acidic residues" evidence="4">
    <location>
        <begin position="285"/>
        <end position="300"/>
    </location>
</feature>
<dbReference type="InterPro" id="IPR011990">
    <property type="entry name" value="TPR-like_helical_dom_sf"/>
</dbReference>
<proteinExistence type="predicted"/>
<feature type="region of interest" description="Disordered" evidence="4">
    <location>
        <begin position="659"/>
        <end position="719"/>
    </location>
</feature>
<feature type="compositionally biased region" description="Basic residues" evidence="4">
    <location>
        <begin position="327"/>
        <end position="340"/>
    </location>
</feature>
<dbReference type="InterPro" id="IPR000504">
    <property type="entry name" value="RRM_dom"/>
</dbReference>
<sequence length="719" mass="80058">MRSCAPHTPGPLRSHECHVTSSPQLSSSPPSLESYQTYLDHVKKAKDDPMFINTLYQRAVADHCLVVDLWKDYLTYLNSSFGETSSVLLPPHRQAVRNCPWVCELWVSCGLALERVGADETETIAVFEKGLTGGNFTSPSDSLTLWTAYLDYLRRRVRLHDDQEVKGDPPELIGLRKTFKRARDTLETEFGRYGDPTDSLSLYQARLESRCYDNLEECRFLWDDIMSRHGREAKYWIQYADMERDDPELVMETLLQFEREEGDLASYEAAREKCTAQLKRLEKRKEKAAEKEGQQKESKKQAKKAAKKSAGSGADAGGKGKSLPQQQKHKKPGGGKRSRVQKGQVFFEEDDDEENEGELQPKRQKVDVPKTDATMETEPPRQPETPPTSVSMAAEPKRSIPEPPGMPKKEGEREGDGEGVEKGGEEKRTVFVSNLKMSVTKEDLEEKFSPCGTISEVRLIKSQSRGRANAFAYVEFAATESVQKALQLEHTELNGRIVFVSQHREKGGGGKTQQKQAGFQGNNKATVFVSNLQHNTDEQTLKDLFEKCGEVKEVRLVRNRDGRPKGFAYIEFTNEATAGSAVLQLDNHLLGMKRLKVAISNPPKKKGDGPAAPSADRTSHSRPIKDDGGFVRPSFIPARIKAQEQSEVPRKRANIGLVPRVLAKQNKEKGEEGTEGVKEGESGKEGEGGGGGGTDAMDVGKAAPQKMSNDDFRKLLDKT</sequence>
<dbReference type="PROSITE" id="PS50102">
    <property type="entry name" value="RRM"/>
    <property type="match status" value="2"/>
</dbReference>
<name>A0AA35WLH3_GEOBA</name>
<dbReference type="SMART" id="SM00360">
    <property type="entry name" value="RRM"/>
    <property type="match status" value="2"/>
</dbReference>
<dbReference type="Pfam" id="PF00076">
    <property type="entry name" value="RRM_1"/>
    <property type="match status" value="2"/>
</dbReference>
<feature type="compositionally biased region" description="Basic and acidic residues" evidence="4">
    <location>
        <begin position="708"/>
        <end position="719"/>
    </location>
</feature>
<dbReference type="InterPro" id="IPR035979">
    <property type="entry name" value="RBD_domain_sf"/>
</dbReference>
<dbReference type="SMART" id="SM00386">
    <property type="entry name" value="HAT"/>
    <property type="match status" value="3"/>
</dbReference>
<dbReference type="Pfam" id="PF05391">
    <property type="entry name" value="Lsm_interact"/>
    <property type="match status" value="1"/>
</dbReference>